<accession>G3Y8N8</accession>
<dbReference type="AlphaFoldDB" id="G3Y8N8"/>
<proteinExistence type="inferred from homology"/>
<reference evidence="7 8" key="1">
    <citation type="journal article" date="2011" name="Genome Res.">
        <title>Comparative genomics of citric-acid-producing Aspergillus niger ATCC 1015 versus enzyme-producing CBS 513.88.</title>
        <authorList>
            <person name="Andersen M.R."/>
            <person name="Salazar M.P."/>
            <person name="Schaap P.J."/>
            <person name="van de Vondervoort P.J."/>
            <person name="Culley D."/>
            <person name="Thykaer J."/>
            <person name="Frisvad J.C."/>
            <person name="Nielsen K.F."/>
            <person name="Albang R."/>
            <person name="Albermann K."/>
            <person name="Berka R.M."/>
            <person name="Braus G.H."/>
            <person name="Braus-Stromeyer S.A."/>
            <person name="Corrochano L.M."/>
            <person name="Dai Z."/>
            <person name="van Dijck P.W."/>
            <person name="Hofmann G."/>
            <person name="Lasure L.L."/>
            <person name="Magnuson J.K."/>
            <person name="Menke H."/>
            <person name="Meijer M."/>
            <person name="Meijer S.L."/>
            <person name="Nielsen J.B."/>
            <person name="Nielsen M.L."/>
            <person name="van Ooyen A.J."/>
            <person name="Pel H.J."/>
            <person name="Poulsen L."/>
            <person name="Samson R.A."/>
            <person name="Stam H."/>
            <person name="Tsang A."/>
            <person name="van den Brink J.M."/>
            <person name="Atkins A."/>
            <person name="Aerts A."/>
            <person name="Shapiro H."/>
            <person name="Pangilinan J."/>
            <person name="Salamov A."/>
            <person name="Lou Y."/>
            <person name="Lindquist E."/>
            <person name="Lucas S."/>
            <person name="Grimwood J."/>
            <person name="Grigoriev I.V."/>
            <person name="Kubicek C.P."/>
            <person name="Martinez D."/>
            <person name="van Peij N.N."/>
            <person name="Roubos J.A."/>
            <person name="Nielsen J."/>
            <person name="Baker S.E."/>
        </authorList>
    </citation>
    <scope>NUCLEOTIDE SEQUENCE [LARGE SCALE GENOMIC DNA]</scope>
    <source>
        <strain evidence="8">ATCC 1015 / CBS 113.46 / FGSC A1144 / LSHB Ac4 / NCTC 3858a / NRRL 328 / USDA 3528.7</strain>
    </source>
</reference>
<feature type="domain" description="3-hydroxyacyl-CoA dehydrogenase C-terminal" evidence="5">
    <location>
        <begin position="196"/>
        <end position="286"/>
    </location>
</feature>
<evidence type="ECO:0008006" key="9">
    <source>
        <dbReference type="Google" id="ProtNLM"/>
    </source>
</evidence>
<dbReference type="InterPro" id="IPR013328">
    <property type="entry name" value="6PGD_dom2"/>
</dbReference>
<dbReference type="PANTHER" id="PTHR48075">
    <property type="entry name" value="3-HYDROXYACYL-COA DEHYDROGENASE FAMILY PROTEIN"/>
    <property type="match status" value="1"/>
</dbReference>
<dbReference type="Gene3D" id="3.40.50.720">
    <property type="entry name" value="NAD(P)-binding Rossmann-like Domain"/>
    <property type="match status" value="1"/>
</dbReference>
<dbReference type="GO" id="GO:0006631">
    <property type="term" value="P:fatty acid metabolic process"/>
    <property type="evidence" value="ECO:0007669"/>
    <property type="project" value="InterPro"/>
</dbReference>
<dbReference type="InterPro" id="IPR006108">
    <property type="entry name" value="3HC_DH_C"/>
</dbReference>
<dbReference type="Gene3D" id="1.10.1040.10">
    <property type="entry name" value="N-(1-d-carboxylethyl)-l-norvaline Dehydrogenase, domain 2"/>
    <property type="match status" value="1"/>
</dbReference>
<dbReference type="InterPro" id="IPR006176">
    <property type="entry name" value="3-OHacyl-CoA_DH_NAD-bd"/>
</dbReference>
<dbReference type="GO" id="GO:0016616">
    <property type="term" value="F:oxidoreductase activity, acting on the CH-OH group of donors, NAD or NADP as acceptor"/>
    <property type="evidence" value="ECO:0007669"/>
    <property type="project" value="InterPro"/>
</dbReference>
<dbReference type="InterPro" id="IPR008927">
    <property type="entry name" value="6-PGluconate_DH-like_C_sf"/>
</dbReference>
<comment type="similarity">
    <text evidence="1">Belongs to the 3-hydroxyacyl-CoA dehydrogenase family.</text>
</comment>
<name>G3Y8N8_ASPNA</name>
<dbReference type="GO" id="GO:0070403">
    <property type="term" value="F:NAD+ binding"/>
    <property type="evidence" value="ECO:0007669"/>
    <property type="project" value="InterPro"/>
</dbReference>
<comment type="caution">
    <text evidence="7">The sequence shown here is derived from an EMBL/GenBank/DDBJ whole genome shotgun (WGS) entry which is preliminary data.</text>
</comment>
<evidence type="ECO:0000256" key="2">
    <source>
        <dbReference type="ARBA" id="ARBA00023002"/>
    </source>
</evidence>
<keyword evidence="2" id="KW-0560">Oxidoreductase</keyword>
<dbReference type="EMBL" id="ACJE01000016">
    <property type="protein sequence ID" value="EHA20496.1"/>
    <property type="molecule type" value="Genomic_DNA"/>
</dbReference>
<dbReference type="HOGENOM" id="CLU_009834_2_0_1"/>
<feature type="region of interest" description="Disordered" evidence="4">
    <location>
        <begin position="153"/>
        <end position="174"/>
    </location>
</feature>
<organism evidence="7 8">
    <name type="scientific">Aspergillus niger (strain ATCC 1015 / CBS 113.46 / FGSC A1144 / LSHB Ac4 / NCTC 3858a / NRRL 328 / USDA 3528.7)</name>
    <dbReference type="NCBI Taxonomy" id="380704"/>
    <lineage>
        <taxon>Eukaryota</taxon>
        <taxon>Fungi</taxon>
        <taxon>Dikarya</taxon>
        <taxon>Ascomycota</taxon>
        <taxon>Pezizomycotina</taxon>
        <taxon>Eurotiomycetes</taxon>
        <taxon>Eurotiomycetidae</taxon>
        <taxon>Eurotiales</taxon>
        <taxon>Aspergillaceae</taxon>
        <taxon>Aspergillus</taxon>
        <taxon>Aspergillus subgen. Circumdati</taxon>
    </lineage>
</organism>
<dbReference type="Pfam" id="PF00725">
    <property type="entry name" value="3HCDH"/>
    <property type="match status" value="1"/>
</dbReference>
<dbReference type="SUPFAM" id="SSF51735">
    <property type="entry name" value="NAD(P)-binding Rossmann-fold domains"/>
    <property type="match status" value="1"/>
</dbReference>
<evidence type="ECO:0000313" key="8">
    <source>
        <dbReference type="Proteomes" id="UP000009038"/>
    </source>
</evidence>
<dbReference type="PANTHER" id="PTHR48075:SF5">
    <property type="entry name" value="3-HYDROXYBUTYRYL-COA DEHYDROGENASE"/>
    <property type="match status" value="1"/>
</dbReference>
<sequence length="287" mass="31626">MSKLFNAVTLLGAGTQGSRLAYMWSRQGRPVYLVDQSPAQLNLALATIQRLRASNPAGKEGKITSLTVDDLDPALRDSWLAIECVPEDLEYKRSVMLELDSRSHSQTIIASNSSSYSITDICNGLSLKADDRFVNLHSSTLTIIFPSLATRDNRKPKTMDSNPSTSANPPQATLSTGISPTTLYGTRAYMLIMYSIWAAIKRETLLVLEEGIATPEEVDQIYKCVLKTPRGPCELMDIAGLDVILAVEEHYAKVRMGIPNAPRKYLREMIDRGDLGVKSGNGFFSYT</sequence>
<dbReference type="InterPro" id="IPR036291">
    <property type="entry name" value="NAD(P)-bd_dom_sf"/>
</dbReference>
<dbReference type="STRING" id="380704.G3Y8N8"/>
<dbReference type="VEuPathDB" id="FungiDB:ASPNIDRAFT2_44186"/>
<evidence type="ECO:0000256" key="4">
    <source>
        <dbReference type="SAM" id="MobiDB-lite"/>
    </source>
</evidence>
<gene>
    <name evidence="7" type="ORF">ASPNIDRAFT_44186</name>
</gene>
<evidence type="ECO:0000313" key="7">
    <source>
        <dbReference type="EMBL" id="EHA20496.1"/>
    </source>
</evidence>
<feature type="compositionally biased region" description="Polar residues" evidence="4">
    <location>
        <begin position="159"/>
        <end position="174"/>
    </location>
</feature>
<feature type="domain" description="3-hydroxyacyl-CoA dehydrogenase NAD binding" evidence="6">
    <location>
        <begin position="8"/>
        <end position="137"/>
    </location>
</feature>
<evidence type="ECO:0000256" key="3">
    <source>
        <dbReference type="PIRSR" id="PIRSR000105-1"/>
    </source>
</evidence>
<dbReference type="OrthoDB" id="5958943at2759"/>
<dbReference type="Proteomes" id="UP000009038">
    <property type="component" value="Unassembled WGS sequence"/>
</dbReference>
<evidence type="ECO:0000256" key="1">
    <source>
        <dbReference type="ARBA" id="ARBA00009463"/>
    </source>
</evidence>
<protein>
    <recommendedName>
        <fullName evidence="9">3-hydroxyacyl-CoA dehydrogenase</fullName>
    </recommendedName>
</protein>
<dbReference type="PIRSF" id="PIRSF000105">
    <property type="entry name" value="HCDH"/>
    <property type="match status" value="1"/>
</dbReference>
<evidence type="ECO:0000259" key="6">
    <source>
        <dbReference type="Pfam" id="PF02737"/>
    </source>
</evidence>
<evidence type="ECO:0000259" key="5">
    <source>
        <dbReference type="Pfam" id="PF00725"/>
    </source>
</evidence>
<dbReference type="Pfam" id="PF02737">
    <property type="entry name" value="3HCDH_N"/>
    <property type="match status" value="1"/>
</dbReference>
<dbReference type="InterPro" id="IPR022694">
    <property type="entry name" value="3-OHacyl-CoA_DH"/>
</dbReference>
<feature type="site" description="Important for catalytic activity" evidence="3">
    <location>
        <position position="137"/>
    </location>
</feature>
<dbReference type="SUPFAM" id="SSF48179">
    <property type="entry name" value="6-phosphogluconate dehydrogenase C-terminal domain-like"/>
    <property type="match status" value="1"/>
</dbReference>